<sequence length="323" mass="36315">MHRPPRPLPPARDLAGLVRLRRDLLADGMSDTQIDCLVRVGALHRVRYGAYVTRDVWESCTPEDRHRLRARAVLARAHEETVLTHTSSLVERGVPLWGVPIAVVHTTRGAPERAGRRQDDWVPHRGLLRPADVEELNGVRISTAARSAFELTTVVGVEAGLVAVNRLLHAGEMTVTDFEAEMQEHACWPGKLTANIVVHLADGRLESVGEDRFSYLVHRQGLPRPEPQHEVFDEHGTLVAYLDFAWPEVGVFVEFDGRVKYEKHRREGESLADFVMREKKREELVCLLTGWTCIRVTWADLARPELLAARIRKVLAARGAVAS</sequence>
<proteinExistence type="predicted"/>
<name>A0A7Y9KRQ5_9ACTN</name>
<gene>
    <name evidence="1" type="ORF">F4692_001953</name>
</gene>
<dbReference type="Proteomes" id="UP000549911">
    <property type="component" value="Unassembled WGS sequence"/>
</dbReference>
<evidence type="ECO:0000313" key="1">
    <source>
        <dbReference type="EMBL" id="NYE36820.1"/>
    </source>
</evidence>
<dbReference type="EMBL" id="JACCBW010000002">
    <property type="protein sequence ID" value="NYE36820.1"/>
    <property type="molecule type" value="Genomic_DNA"/>
</dbReference>
<evidence type="ECO:0000313" key="2">
    <source>
        <dbReference type="Proteomes" id="UP000549911"/>
    </source>
</evidence>
<protein>
    <recommendedName>
        <fullName evidence="3">Type IV toxin-antitoxin system AbiEi family antitoxin domain-containing protein</fullName>
    </recommendedName>
</protein>
<evidence type="ECO:0008006" key="3">
    <source>
        <dbReference type="Google" id="ProtNLM"/>
    </source>
</evidence>
<comment type="caution">
    <text evidence="1">The sequence shown here is derived from an EMBL/GenBank/DDBJ whole genome shotgun (WGS) entry which is preliminary data.</text>
</comment>
<organism evidence="1 2">
    <name type="scientific">Nocardioides cavernae</name>
    <dbReference type="NCBI Taxonomy" id="1921566"/>
    <lineage>
        <taxon>Bacteria</taxon>
        <taxon>Bacillati</taxon>
        <taxon>Actinomycetota</taxon>
        <taxon>Actinomycetes</taxon>
        <taxon>Propionibacteriales</taxon>
        <taxon>Nocardioidaceae</taxon>
        <taxon>Nocardioides</taxon>
    </lineage>
</organism>
<reference evidence="1 2" key="2">
    <citation type="submission" date="2020-08" db="EMBL/GenBank/DDBJ databases">
        <title>The Agave Microbiome: Exploring the role of microbial communities in plant adaptations to desert environments.</title>
        <authorList>
            <person name="Partida-Martinez L.P."/>
        </authorList>
    </citation>
    <scope>NUCLEOTIDE SEQUENCE [LARGE SCALE GENOMIC DNA]</scope>
    <source>
        <strain evidence="1 2">AT2.17</strain>
    </source>
</reference>
<accession>A0A7Y9KRQ5</accession>
<keyword evidence="2" id="KW-1185">Reference proteome</keyword>
<dbReference type="RefSeq" id="WP_179619455.1">
    <property type="nucleotide sequence ID" value="NZ_JACCBW010000002.1"/>
</dbReference>
<dbReference type="AlphaFoldDB" id="A0A7Y9KRQ5"/>
<reference evidence="1 2" key="1">
    <citation type="submission" date="2020-07" db="EMBL/GenBank/DDBJ databases">
        <authorList>
            <person name="Partida-Martinez L."/>
            <person name="Huntemann M."/>
            <person name="Clum A."/>
            <person name="Wang J."/>
            <person name="Palaniappan K."/>
            <person name="Ritter S."/>
            <person name="Chen I.-M."/>
            <person name="Stamatis D."/>
            <person name="Reddy T."/>
            <person name="O'Malley R."/>
            <person name="Daum C."/>
            <person name="Shapiro N."/>
            <person name="Ivanova N."/>
            <person name="Kyrpides N."/>
            <person name="Woyke T."/>
        </authorList>
    </citation>
    <scope>NUCLEOTIDE SEQUENCE [LARGE SCALE GENOMIC DNA]</scope>
    <source>
        <strain evidence="1 2">AT2.17</strain>
    </source>
</reference>